<sequence length="294" mass="32512">MQKVAMLSTLFLFLTFAQMGLSVSKETVINEVAATESAQASISAQPEEENTVDLTVPSAEKGRLEKLLETEKVEGWWGLNILKIAVRNAVDQGVSPNTIVVLFLFPLVAALVAFSRQVLGISGFGIITPAMLSVAFLSTGGLAGLVLLAFILCAATFARMVVKKIRIPYLPKLSMSLWIVSMLVMIFLMGSPSLGLNRLIGVGIFPILLFVLLAETFIEAQITRSLKISFFMTAETVVLALIAYRIMSAPWVQEQVLLHPETSVMLILFVDYIIGKYKGLRLMELWRFRKMIHR</sequence>
<feature type="transmembrane region" description="Helical" evidence="1">
    <location>
        <begin position="256"/>
        <end position="274"/>
    </location>
</feature>
<comment type="caution">
    <text evidence="4">The sequence shown here is derived from an EMBL/GenBank/DDBJ whole genome shotgun (WGS) entry which is preliminary data.</text>
</comment>
<reference evidence="4 5" key="1">
    <citation type="journal article" date="2015" name="Nature">
        <title>rRNA introns, odd ribosomes, and small enigmatic genomes across a large radiation of phyla.</title>
        <authorList>
            <person name="Brown C.T."/>
            <person name="Hug L.A."/>
            <person name="Thomas B.C."/>
            <person name="Sharon I."/>
            <person name="Castelle C.J."/>
            <person name="Singh A."/>
            <person name="Wilkins M.J."/>
            <person name="Williams K.H."/>
            <person name="Banfield J.F."/>
        </authorList>
    </citation>
    <scope>NUCLEOTIDE SEQUENCE [LARGE SCALE GENOMIC DNA]</scope>
</reference>
<gene>
    <name evidence="4" type="ORF">UW23_C0020G0008</name>
</gene>
<feature type="transmembrane region" description="Helical" evidence="1">
    <location>
        <begin position="94"/>
        <end position="113"/>
    </location>
</feature>
<evidence type="ECO:0000313" key="5">
    <source>
        <dbReference type="Proteomes" id="UP000034069"/>
    </source>
</evidence>
<accession>A0A0G1GLG3</accession>
<protein>
    <recommendedName>
        <fullName evidence="3">7 transmembrane helices usually fused to an inactive transglutaminase domain-containing protein</fullName>
    </recommendedName>
</protein>
<keyword evidence="1" id="KW-0472">Membrane</keyword>
<name>A0A0G1GLG3_9BACT</name>
<feature type="transmembrane region" description="Helical" evidence="1">
    <location>
        <begin position="169"/>
        <end position="189"/>
    </location>
</feature>
<evidence type="ECO:0000256" key="2">
    <source>
        <dbReference type="SAM" id="SignalP"/>
    </source>
</evidence>
<dbReference type="AlphaFoldDB" id="A0A0G1GLG3"/>
<evidence type="ECO:0000256" key="1">
    <source>
        <dbReference type="SAM" id="Phobius"/>
    </source>
</evidence>
<proteinExistence type="predicted"/>
<dbReference type="EMBL" id="LCHN01000020">
    <property type="protein sequence ID" value="KKT35173.1"/>
    <property type="molecule type" value="Genomic_DNA"/>
</dbReference>
<evidence type="ECO:0000259" key="3">
    <source>
        <dbReference type="Pfam" id="PF14402"/>
    </source>
</evidence>
<organism evidence="4 5">
    <name type="scientific">Candidatus Collierbacteria bacterium GW2011_GWA1_44_12</name>
    <dbReference type="NCBI Taxonomy" id="1618376"/>
    <lineage>
        <taxon>Bacteria</taxon>
        <taxon>Candidatus Collieribacteriota</taxon>
    </lineage>
</organism>
<feature type="domain" description="7 transmembrane helices usually fused to an inactive transglutaminase" evidence="3">
    <location>
        <begin position="98"/>
        <end position="291"/>
    </location>
</feature>
<dbReference type="Proteomes" id="UP000034069">
    <property type="component" value="Unassembled WGS sequence"/>
</dbReference>
<feature type="chain" id="PRO_5002537395" description="7 transmembrane helices usually fused to an inactive transglutaminase domain-containing protein" evidence="2">
    <location>
        <begin position="20"/>
        <end position="294"/>
    </location>
</feature>
<keyword evidence="1" id="KW-1133">Transmembrane helix</keyword>
<dbReference type="InterPro" id="IPR025840">
    <property type="entry name" value="7TM_transglut"/>
</dbReference>
<feature type="transmembrane region" description="Helical" evidence="1">
    <location>
        <begin position="195"/>
        <end position="214"/>
    </location>
</feature>
<feature type="transmembrane region" description="Helical" evidence="1">
    <location>
        <begin position="226"/>
        <end position="244"/>
    </location>
</feature>
<keyword evidence="2" id="KW-0732">Signal</keyword>
<evidence type="ECO:0000313" key="4">
    <source>
        <dbReference type="EMBL" id="KKT35173.1"/>
    </source>
</evidence>
<keyword evidence="1" id="KW-0812">Transmembrane</keyword>
<dbReference type="Pfam" id="PF14402">
    <property type="entry name" value="7TM_transglut"/>
    <property type="match status" value="1"/>
</dbReference>
<feature type="signal peptide" evidence="2">
    <location>
        <begin position="1"/>
        <end position="19"/>
    </location>
</feature>